<dbReference type="PANTHER" id="PTHR13812">
    <property type="entry name" value="KETIMINE REDUCTASE MU-CRYSTALLIN"/>
    <property type="match status" value="1"/>
</dbReference>
<dbReference type="SUPFAM" id="SSF51735">
    <property type="entry name" value="NAD(P)-binding Rossmann-fold domains"/>
    <property type="match status" value="1"/>
</dbReference>
<comment type="caution">
    <text evidence="1">The sequence shown here is derived from an EMBL/GenBank/DDBJ whole genome shotgun (WGS) entry which is preliminary data.</text>
</comment>
<dbReference type="EMBL" id="VCHX02000044">
    <property type="protein sequence ID" value="TPQ23639.1"/>
    <property type="molecule type" value="Genomic_DNA"/>
</dbReference>
<dbReference type="Proteomes" id="UP000317378">
    <property type="component" value="Unassembled WGS sequence"/>
</dbReference>
<dbReference type="Pfam" id="PF02423">
    <property type="entry name" value="OCD_Mu_crystall"/>
    <property type="match status" value="1"/>
</dbReference>
<dbReference type="Gene3D" id="3.40.50.720">
    <property type="entry name" value="NAD(P)-binding Rossmann-like Domain"/>
    <property type="match status" value="1"/>
</dbReference>
<name>A0A505DQW7_9ACTN</name>
<dbReference type="PANTHER" id="PTHR13812:SF19">
    <property type="entry name" value="KETIMINE REDUCTASE MU-CRYSTALLIN"/>
    <property type="match status" value="1"/>
</dbReference>
<dbReference type="InterPro" id="IPR003462">
    <property type="entry name" value="ODC_Mu_crystall"/>
</dbReference>
<dbReference type="InterPro" id="IPR036291">
    <property type="entry name" value="NAD(P)-bd_dom_sf"/>
</dbReference>
<accession>A0A505DQW7</accession>
<proteinExistence type="predicted"/>
<evidence type="ECO:0000313" key="2">
    <source>
        <dbReference type="Proteomes" id="UP000317378"/>
    </source>
</evidence>
<protein>
    <submittedName>
        <fullName evidence="1">Ornithine cyclodeaminase family protein</fullName>
    </submittedName>
</protein>
<reference evidence="1 2" key="1">
    <citation type="submission" date="2019-06" db="EMBL/GenBank/DDBJ databases">
        <title>Streptomyces sporangiiformans sp. nov., a novel actinomycete isolated from soil in Mount Song.</title>
        <authorList>
            <person name="Han L."/>
        </authorList>
    </citation>
    <scope>NUCLEOTIDE SEQUENCE [LARGE SCALE GENOMIC DNA]</scope>
    <source>
        <strain evidence="1 2">NEAU-SSA 1</strain>
    </source>
</reference>
<dbReference type="Gene3D" id="3.30.1780.10">
    <property type="entry name" value="ornithine cyclodeaminase, domain 1"/>
    <property type="match status" value="1"/>
</dbReference>
<sequence>MKGWHDSFSNPRSVPGGLSAVITFLEGAPPMAAAIDALRTSLLDGLDPEAGPPRTIIPVPHGQLLLMPASWGSYAGVKVATAAPDNAARGLPRIQGNYLLLDDETLTPLALLDGIALTSVRTAAVSAVAADALAEPDASRLVVFGTGPQARSHLEALRCVRPIQEVVVVGRDAERTRAFAEESGARVGGPGDVAHADLVACCTTARTPLFDGSLVPESATVLAVGSHEPEAREVDETAVARSTVVVEAVSAALREAGDVIQAVEAGALDPGALVGLADLVRGGREVPPGRPRFFKGVGMAWQDLVVAAAHFEATRE</sequence>
<dbReference type="OrthoDB" id="4311033at2"/>
<dbReference type="InterPro" id="IPR023401">
    <property type="entry name" value="ODC_N"/>
</dbReference>
<dbReference type="AlphaFoldDB" id="A0A505DQW7"/>
<evidence type="ECO:0000313" key="1">
    <source>
        <dbReference type="EMBL" id="TPQ23639.1"/>
    </source>
</evidence>
<gene>
    <name evidence="1" type="ORF">FGD71_003445</name>
</gene>
<organism evidence="1 2">
    <name type="scientific">Streptomyces sporangiiformans</name>
    <dbReference type="NCBI Taxonomy" id="2315329"/>
    <lineage>
        <taxon>Bacteria</taxon>
        <taxon>Bacillati</taxon>
        <taxon>Actinomycetota</taxon>
        <taxon>Actinomycetes</taxon>
        <taxon>Kitasatosporales</taxon>
        <taxon>Streptomycetaceae</taxon>
        <taxon>Streptomyces</taxon>
    </lineage>
</organism>
<keyword evidence="2" id="KW-1185">Reference proteome</keyword>
<dbReference type="GO" id="GO:0005737">
    <property type="term" value="C:cytoplasm"/>
    <property type="evidence" value="ECO:0007669"/>
    <property type="project" value="TreeGrafter"/>
</dbReference>